<evidence type="ECO:0000313" key="1">
    <source>
        <dbReference type="EMBL" id="KAG5596662.1"/>
    </source>
</evidence>
<name>A0A9J5YCG0_SOLCO</name>
<evidence type="ECO:0000313" key="2">
    <source>
        <dbReference type="Proteomes" id="UP000824120"/>
    </source>
</evidence>
<reference evidence="1 2" key="1">
    <citation type="submission" date="2020-09" db="EMBL/GenBank/DDBJ databases">
        <title>De no assembly of potato wild relative species, Solanum commersonii.</title>
        <authorList>
            <person name="Cho K."/>
        </authorList>
    </citation>
    <scope>NUCLEOTIDE SEQUENCE [LARGE SCALE GENOMIC DNA]</scope>
    <source>
        <strain evidence="1">LZ3.2</strain>
        <tissue evidence="1">Leaf</tissue>
    </source>
</reference>
<sequence>MVEAKRLDKMVKVGGQLFLIRVRPVEEKVKKVSTVLEEILSITEEFPQLFADPKGLPSSRELFDHKIPLEVGRNPVNMRPYRELFS</sequence>
<accession>A0A9J5YCG0</accession>
<comment type="caution">
    <text evidence="1">The sequence shown here is derived from an EMBL/GenBank/DDBJ whole genome shotgun (WGS) entry which is preliminary data.</text>
</comment>
<dbReference type="AlphaFoldDB" id="A0A9J5YCG0"/>
<dbReference type="EMBL" id="JACXVP010000007">
    <property type="protein sequence ID" value="KAG5596662.1"/>
    <property type="molecule type" value="Genomic_DNA"/>
</dbReference>
<gene>
    <name evidence="1" type="ORF">H5410_037894</name>
</gene>
<organism evidence="1 2">
    <name type="scientific">Solanum commersonii</name>
    <name type="common">Commerson's wild potato</name>
    <name type="synonym">Commerson's nightshade</name>
    <dbReference type="NCBI Taxonomy" id="4109"/>
    <lineage>
        <taxon>Eukaryota</taxon>
        <taxon>Viridiplantae</taxon>
        <taxon>Streptophyta</taxon>
        <taxon>Embryophyta</taxon>
        <taxon>Tracheophyta</taxon>
        <taxon>Spermatophyta</taxon>
        <taxon>Magnoliopsida</taxon>
        <taxon>eudicotyledons</taxon>
        <taxon>Gunneridae</taxon>
        <taxon>Pentapetalae</taxon>
        <taxon>asterids</taxon>
        <taxon>lamiids</taxon>
        <taxon>Solanales</taxon>
        <taxon>Solanaceae</taxon>
        <taxon>Solanoideae</taxon>
        <taxon>Solaneae</taxon>
        <taxon>Solanum</taxon>
    </lineage>
</organism>
<protein>
    <submittedName>
        <fullName evidence="1">Uncharacterized protein</fullName>
    </submittedName>
</protein>
<keyword evidence="2" id="KW-1185">Reference proteome</keyword>
<dbReference type="Proteomes" id="UP000824120">
    <property type="component" value="Chromosome 7"/>
</dbReference>
<proteinExistence type="predicted"/>
<dbReference type="OrthoDB" id="1302771at2759"/>